<accession>A0A177PA42</accession>
<name>A0A177PA42_9GAMM</name>
<comment type="similarity">
    <text evidence="1">Belongs to the glycosyltransferase 2 family. WaaE/KdtX subfamily.</text>
</comment>
<dbReference type="RefSeq" id="WP_064026540.1">
    <property type="nucleotide sequence ID" value="NZ_CP023669.1"/>
</dbReference>
<protein>
    <submittedName>
        <fullName evidence="3">Glycosyl transferase</fullName>
    </submittedName>
</protein>
<evidence type="ECO:0000259" key="2">
    <source>
        <dbReference type="Pfam" id="PF00535"/>
    </source>
</evidence>
<gene>
    <name evidence="4" type="ORF">A1356_10005</name>
    <name evidence="3" type="ORF">A1507_14040</name>
</gene>
<dbReference type="InterPro" id="IPR029044">
    <property type="entry name" value="Nucleotide-diphossugar_trans"/>
</dbReference>
<dbReference type="CDD" id="cd02511">
    <property type="entry name" value="Beta4Glucosyltransferase"/>
    <property type="match status" value="1"/>
</dbReference>
<dbReference type="PANTHER" id="PTHR43630:SF2">
    <property type="entry name" value="GLYCOSYLTRANSFERASE"/>
    <property type="match status" value="1"/>
</dbReference>
<proteinExistence type="inferred from homology"/>
<reference evidence="3 6" key="1">
    <citation type="submission" date="2016-03" db="EMBL/GenBank/DDBJ databases">
        <authorList>
            <person name="Ploux O."/>
        </authorList>
    </citation>
    <scope>NUCLEOTIDE SEQUENCE [LARGE SCALE GENOMIC DNA]</scope>
    <source>
        <strain evidence="3 6">R-45378</strain>
    </source>
</reference>
<dbReference type="AlphaFoldDB" id="A0A177PA42"/>
<organism evidence="3 6">
    <name type="scientific">Methylomonas koyamae</name>
    <dbReference type="NCBI Taxonomy" id="702114"/>
    <lineage>
        <taxon>Bacteria</taxon>
        <taxon>Pseudomonadati</taxon>
        <taxon>Pseudomonadota</taxon>
        <taxon>Gammaproteobacteria</taxon>
        <taxon>Methylococcales</taxon>
        <taxon>Methylococcaceae</taxon>
        <taxon>Methylomonas</taxon>
    </lineage>
</organism>
<evidence type="ECO:0000313" key="3">
    <source>
        <dbReference type="EMBL" id="OAI15575.1"/>
    </source>
</evidence>
<dbReference type="GO" id="GO:0016740">
    <property type="term" value="F:transferase activity"/>
    <property type="evidence" value="ECO:0007669"/>
    <property type="project" value="UniProtKB-KW"/>
</dbReference>
<dbReference type="Pfam" id="PF00535">
    <property type="entry name" value="Glycos_transf_2"/>
    <property type="match status" value="1"/>
</dbReference>
<dbReference type="InterPro" id="IPR001173">
    <property type="entry name" value="Glyco_trans_2-like"/>
</dbReference>
<dbReference type="EMBL" id="LUUJ01000081">
    <property type="protein sequence ID" value="OAI15575.1"/>
    <property type="molecule type" value="Genomic_DNA"/>
</dbReference>
<keyword evidence="3" id="KW-0808">Transferase</keyword>
<reference evidence="4 5" key="2">
    <citation type="submission" date="2016-03" db="EMBL/GenBank/DDBJ databases">
        <authorList>
            <person name="Heylen K."/>
            <person name="De Vos P."/>
            <person name="Vekeman B."/>
        </authorList>
    </citation>
    <scope>NUCLEOTIDE SEQUENCE [LARGE SCALE GENOMIC DNA]</scope>
    <source>
        <strain evidence="4 5">R-49807</strain>
    </source>
</reference>
<comment type="caution">
    <text evidence="3">The sequence shown here is derived from an EMBL/GenBank/DDBJ whole genome shotgun (WGS) entry which is preliminary data.</text>
</comment>
<dbReference type="PANTHER" id="PTHR43630">
    <property type="entry name" value="POLY-BETA-1,6-N-ACETYL-D-GLUCOSAMINE SYNTHASE"/>
    <property type="match status" value="1"/>
</dbReference>
<evidence type="ECO:0000256" key="1">
    <source>
        <dbReference type="ARBA" id="ARBA00038494"/>
    </source>
</evidence>
<feature type="domain" description="Glycosyltransferase 2-like" evidence="2">
    <location>
        <begin position="5"/>
        <end position="95"/>
    </location>
</feature>
<evidence type="ECO:0000313" key="5">
    <source>
        <dbReference type="Proteomes" id="UP000077734"/>
    </source>
</evidence>
<keyword evidence="5" id="KW-1185">Reference proteome</keyword>
<evidence type="ECO:0000313" key="4">
    <source>
        <dbReference type="EMBL" id="OAI27217.1"/>
    </source>
</evidence>
<dbReference type="SUPFAM" id="SSF53448">
    <property type="entry name" value="Nucleotide-diphospho-sugar transferases"/>
    <property type="match status" value="1"/>
</dbReference>
<evidence type="ECO:0000313" key="6">
    <source>
        <dbReference type="Proteomes" id="UP000077857"/>
    </source>
</evidence>
<dbReference type="EMBL" id="LUUL01000065">
    <property type="protein sequence ID" value="OAI27217.1"/>
    <property type="molecule type" value="Genomic_DNA"/>
</dbReference>
<dbReference type="Proteomes" id="UP000077734">
    <property type="component" value="Unassembled WGS sequence"/>
</dbReference>
<sequence>MSNISVIILTYNEQLHLARCINSLKPVVDDIFVIDSFSTDDTVQIAEALGATVYQRRWKNYADQFQWGLDNCPIRTTWVMRMDADEYLEDGLAHEIKLKLPSVSDDIAGIYLKRKYYFLGRWIRYGDRYPLVLLRLWRKGKAHIENRWMDEHVVLDQGAALVFDGNFVDDNLNNIEWFIDKHNKYASREMIDILNHKYRFLERDERIEDSENDQAKLKRLVKEKVYNHLPIFFRPVLYFFYRYIIRLGFMDGKEGFAYHFMQGLWYRCLIDLKCLEAEFTLKGAESNVEKIARLQKLTGLNLSN</sequence>
<dbReference type="Gene3D" id="3.90.550.10">
    <property type="entry name" value="Spore Coat Polysaccharide Biosynthesis Protein SpsA, Chain A"/>
    <property type="match status" value="1"/>
</dbReference>
<dbReference type="OrthoDB" id="9815923at2"/>
<dbReference type="Proteomes" id="UP000077857">
    <property type="component" value="Unassembled WGS sequence"/>
</dbReference>